<accession>A0A8H2XU20</accession>
<dbReference type="InterPro" id="IPR024079">
    <property type="entry name" value="MetalloPept_cat_dom_sf"/>
</dbReference>
<dbReference type="GO" id="GO:0004222">
    <property type="term" value="F:metalloendopeptidase activity"/>
    <property type="evidence" value="ECO:0007669"/>
    <property type="project" value="InterPro"/>
</dbReference>
<evidence type="ECO:0000313" key="2">
    <source>
        <dbReference type="EMBL" id="CAE6431567.1"/>
    </source>
</evidence>
<dbReference type="InterPro" id="IPR029463">
    <property type="entry name" value="Lys_MEP"/>
</dbReference>
<reference evidence="2" key="1">
    <citation type="submission" date="2021-01" db="EMBL/GenBank/DDBJ databases">
        <authorList>
            <person name="Kaushik A."/>
        </authorList>
    </citation>
    <scope>NUCLEOTIDE SEQUENCE</scope>
    <source>
        <strain evidence="2">Type strain: AG8-Rh-89/</strain>
    </source>
</reference>
<dbReference type="SUPFAM" id="SSF55486">
    <property type="entry name" value="Metalloproteases ('zincins'), catalytic domain"/>
    <property type="match status" value="1"/>
</dbReference>
<protein>
    <recommendedName>
        <fullName evidence="1">Lysine-specific metallo-endopeptidase domain-containing protein</fullName>
    </recommendedName>
</protein>
<feature type="domain" description="Lysine-specific metallo-endopeptidase" evidence="1">
    <location>
        <begin position="5"/>
        <end position="103"/>
    </location>
</feature>
<proteinExistence type="predicted"/>
<dbReference type="EMBL" id="CAJMWZ010001103">
    <property type="protein sequence ID" value="CAE6431567.1"/>
    <property type="molecule type" value="Genomic_DNA"/>
</dbReference>
<gene>
    <name evidence="2" type="ORF">RDB_LOCUS19871</name>
</gene>
<dbReference type="Proteomes" id="UP000663850">
    <property type="component" value="Unassembled WGS sequence"/>
</dbReference>
<name>A0A8H2XU20_9AGAM</name>
<comment type="caution">
    <text evidence="2">The sequence shown here is derived from an EMBL/GenBank/DDBJ whole genome shotgun (WGS) entry which is preliminary data.</text>
</comment>
<organism evidence="2 3">
    <name type="scientific">Rhizoctonia solani</name>
    <dbReference type="NCBI Taxonomy" id="456999"/>
    <lineage>
        <taxon>Eukaryota</taxon>
        <taxon>Fungi</taxon>
        <taxon>Dikarya</taxon>
        <taxon>Basidiomycota</taxon>
        <taxon>Agaricomycotina</taxon>
        <taxon>Agaricomycetes</taxon>
        <taxon>Cantharellales</taxon>
        <taxon>Ceratobasidiaceae</taxon>
        <taxon>Rhizoctonia</taxon>
    </lineage>
</organism>
<dbReference type="Gene3D" id="3.40.390.10">
    <property type="entry name" value="Collagenase (Catalytic Domain)"/>
    <property type="match status" value="1"/>
</dbReference>
<dbReference type="AlphaFoldDB" id="A0A8H2XU20"/>
<sequence length="104" mass="11342">MKGKATSLTYDCNVCKVTAGKQFLAMDAYVSLASEPRTINLCGKFWDTPVTGTPSRAGVIVRALSQFPENGWVTDHIIDKPKVLELAAVDPGNAVFNAENHRYL</sequence>
<dbReference type="Pfam" id="PF14521">
    <property type="entry name" value="Aspzincin_M35"/>
    <property type="match status" value="1"/>
</dbReference>
<evidence type="ECO:0000313" key="3">
    <source>
        <dbReference type="Proteomes" id="UP000663850"/>
    </source>
</evidence>
<evidence type="ECO:0000259" key="1">
    <source>
        <dbReference type="Pfam" id="PF14521"/>
    </source>
</evidence>